<dbReference type="Proteomes" id="UP001148838">
    <property type="component" value="Unassembled WGS sequence"/>
</dbReference>
<name>A0ABQ8S7U5_PERAM</name>
<evidence type="ECO:0000313" key="2">
    <source>
        <dbReference type="Proteomes" id="UP001148838"/>
    </source>
</evidence>
<reference evidence="1 2" key="1">
    <citation type="journal article" date="2022" name="Allergy">
        <title>Genome assembly and annotation of Periplaneta americana reveal a comprehensive cockroach allergen profile.</title>
        <authorList>
            <person name="Wang L."/>
            <person name="Xiong Q."/>
            <person name="Saelim N."/>
            <person name="Wang L."/>
            <person name="Nong W."/>
            <person name="Wan A.T."/>
            <person name="Shi M."/>
            <person name="Liu X."/>
            <person name="Cao Q."/>
            <person name="Hui J.H.L."/>
            <person name="Sookrung N."/>
            <person name="Leung T.F."/>
            <person name="Tungtrongchitr A."/>
            <person name="Tsui S.K.W."/>
        </authorList>
    </citation>
    <scope>NUCLEOTIDE SEQUENCE [LARGE SCALE GENOMIC DNA]</scope>
    <source>
        <strain evidence="1">PWHHKU_190912</strain>
    </source>
</reference>
<evidence type="ECO:0000313" key="1">
    <source>
        <dbReference type="EMBL" id="KAJ4430013.1"/>
    </source>
</evidence>
<sequence length="195" mass="22260">MAGLCEGGNEPPDSLKARDLLRVLYLTLAFSYIDGAVYWQHVDNKNIVFRHRYVDNRSNILVNITIVWQQMKHRFRCCVAHDVILSHPPTDYDRRDQKRFKDRRNKAFFTQTGVGSQSGNPVLKEQVDGDGVIGRLVQTRLSQWVTGSVSGHGPFVRCPQLFIFLEETVQTDYLVLTAQRCERGEVIGVVGRVPE</sequence>
<keyword evidence="2" id="KW-1185">Reference proteome</keyword>
<dbReference type="EMBL" id="JAJSOF020000033">
    <property type="protein sequence ID" value="KAJ4430013.1"/>
    <property type="molecule type" value="Genomic_DNA"/>
</dbReference>
<accession>A0ABQ8S7U5</accession>
<organism evidence="1 2">
    <name type="scientific">Periplaneta americana</name>
    <name type="common">American cockroach</name>
    <name type="synonym">Blatta americana</name>
    <dbReference type="NCBI Taxonomy" id="6978"/>
    <lineage>
        <taxon>Eukaryota</taxon>
        <taxon>Metazoa</taxon>
        <taxon>Ecdysozoa</taxon>
        <taxon>Arthropoda</taxon>
        <taxon>Hexapoda</taxon>
        <taxon>Insecta</taxon>
        <taxon>Pterygota</taxon>
        <taxon>Neoptera</taxon>
        <taxon>Polyneoptera</taxon>
        <taxon>Dictyoptera</taxon>
        <taxon>Blattodea</taxon>
        <taxon>Blattoidea</taxon>
        <taxon>Blattidae</taxon>
        <taxon>Blattinae</taxon>
        <taxon>Periplaneta</taxon>
    </lineage>
</organism>
<protein>
    <submittedName>
        <fullName evidence="1">Uncharacterized protein</fullName>
    </submittedName>
</protein>
<proteinExistence type="predicted"/>
<comment type="caution">
    <text evidence="1">The sequence shown here is derived from an EMBL/GenBank/DDBJ whole genome shotgun (WGS) entry which is preliminary data.</text>
</comment>
<gene>
    <name evidence="1" type="ORF">ANN_22221</name>
</gene>